<reference evidence="1" key="2">
    <citation type="journal article" date="2022" name="New Phytol.">
        <title>Evolutionary transition to the ectomycorrhizal habit in the genomes of a hyperdiverse lineage of mushroom-forming fungi.</title>
        <authorList>
            <person name="Looney B."/>
            <person name="Miyauchi S."/>
            <person name="Morin E."/>
            <person name="Drula E."/>
            <person name="Courty P.E."/>
            <person name="Kohler A."/>
            <person name="Kuo A."/>
            <person name="LaButti K."/>
            <person name="Pangilinan J."/>
            <person name="Lipzen A."/>
            <person name="Riley R."/>
            <person name="Andreopoulos W."/>
            <person name="He G."/>
            <person name="Johnson J."/>
            <person name="Nolan M."/>
            <person name="Tritt A."/>
            <person name="Barry K.W."/>
            <person name="Grigoriev I.V."/>
            <person name="Nagy L.G."/>
            <person name="Hibbett D."/>
            <person name="Henrissat B."/>
            <person name="Matheny P.B."/>
            <person name="Labbe J."/>
            <person name="Martin F.M."/>
        </authorList>
    </citation>
    <scope>NUCLEOTIDE SEQUENCE</scope>
    <source>
        <strain evidence="1">FP105234-sp</strain>
    </source>
</reference>
<gene>
    <name evidence="1" type="ORF">FA95DRAFT_1602576</name>
</gene>
<dbReference type="EMBL" id="MU275851">
    <property type="protein sequence ID" value="KAI0051552.1"/>
    <property type="molecule type" value="Genomic_DNA"/>
</dbReference>
<proteinExistence type="predicted"/>
<reference evidence="1" key="1">
    <citation type="submission" date="2021-02" db="EMBL/GenBank/DDBJ databases">
        <authorList>
            <consortium name="DOE Joint Genome Institute"/>
            <person name="Ahrendt S."/>
            <person name="Looney B.P."/>
            <person name="Miyauchi S."/>
            <person name="Morin E."/>
            <person name="Drula E."/>
            <person name="Courty P.E."/>
            <person name="Chicoki N."/>
            <person name="Fauchery L."/>
            <person name="Kohler A."/>
            <person name="Kuo A."/>
            <person name="Labutti K."/>
            <person name="Pangilinan J."/>
            <person name="Lipzen A."/>
            <person name="Riley R."/>
            <person name="Andreopoulos W."/>
            <person name="He G."/>
            <person name="Johnson J."/>
            <person name="Barry K.W."/>
            <person name="Grigoriev I.V."/>
            <person name="Nagy L."/>
            <person name="Hibbett D."/>
            <person name="Henrissat B."/>
            <person name="Matheny P.B."/>
            <person name="Labbe J."/>
            <person name="Martin F."/>
        </authorList>
    </citation>
    <scope>NUCLEOTIDE SEQUENCE</scope>
    <source>
        <strain evidence="1">FP105234-sp</strain>
    </source>
</reference>
<name>A0ACB8S600_9AGAM</name>
<protein>
    <submittedName>
        <fullName evidence="1">Uncharacterized protein</fullName>
    </submittedName>
</protein>
<accession>A0ACB8S600</accession>
<sequence length="295" mass="32005">MSSDSESDAPEAITLSQSATSARGRERAIQTFRAAEQHKTKERNRKRDQRLKEQAKGKKADAVPGKGKGKRVAADEDLDEQDDGQDEETQRLLARMARAMDEAEGESDSELDSGEEDEFAGLGDLNDGSEDDGDGIGEHEPGSEDGHSEDGHSEDVSEDDEPPAPAALQAPRPKDKYLPDHLFEAALSKNTTSKTKADPSPTMPSKKRKRAQNKSKDIVLGSRTIRTLPPVHTTAVTPAPGTTTRPARVKRFLSRALNVSGKQKPKAHAWERRAVNIALSKRSGGPPVTGFVRSQ</sequence>
<dbReference type="Proteomes" id="UP000814033">
    <property type="component" value="Unassembled WGS sequence"/>
</dbReference>
<organism evidence="1 2">
    <name type="scientific">Auriscalpium vulgare</name>
    <dbReference type="NCBI Taxonomy" id="40419"/>
    <lineage>
        <taxon>Eukaryota</taxon>
        <taxon>Fungi</taxon>
        <taxon>Dikarya</taxon>
        <taxon>Basidiomycota</taxon>
        <taxon>Agaricomycotina</taxon>
        <taxon>Agaricomycetes</taxon>
        <taxon>Russulales</taxon>
        <taxon>Auriscalpiaceae</taxon>
        <taxon>Auriscalpium</taxon>
    </lineage>
</organism>
<keyword evidence="2" id="KW-1185">Reference proteome</keyword>
<evidence type="ECO:0000313" key="2">
    <source>
        <dbReference type="Proteomes" id="UP000814033"/>
    </source>
</evidence>
<comment type="caution">
    <text evidence="1">The sequence shown here is derived from an EMBL/GenBank/DDBJ whole genome shotgun (WGS) entry which is preliminary data.</text>
</comment>
<evidence type="ECO:0000313" key="1">
    <source>
        <dbReference type="EMBL" id="KAI0051552.1"/>
    </source>
</evidence>